<feature type="compositionally biased region" description="Polar residues" evidence="1">
    <location>
        <begin position="239"/>
        <end position="252"/>
    </location>
</feature>
<keyword evidence="2" id="KW-0472">Membrane</keyword>
<accession>A0ABS5L320</accession>
<sequence>MATLTVWKFDAPDGAEKVLEELEELQKQELIRVLDGAVVSWPAEARRPRTSQLADMTGRGALGGAFWGFLFGLLFFVPLLGMAVGAAAGALGGSMANVGIDKDFIEQVKAKVTPGTSALFVLSSDEVEDRVLPTLERAGAELIKTNLSAEQEAQLREAFAEDGEQAGAAGGPASGTAAGAAAGGTAAAATAATPAPAPTPTPTPAPTPKPGPPPAPKPGPPAPPKPGPPPGGRAAGTAQDGSADSASAPKNS</sequence>
<dbReference type="EMBL" id="JAAFYZ010000205">
    <property type="protein sequence ID" value="MBS2552727.1"/>
    <property type="molecule type" value="Genomic_DNA"/>
</dbReference>
<dbReference type="Pfam" id="PF06897">
    <property type="entry name" value="DUF1269"/>
    <property type="match status" value="1"/>
</dbReference>
<name>A0ABS5L320_9ACTN</name>
<feature type="compositionally biased region" description="Low complexity" evidence="1">
    <location>
        <begin position="174"/>
        <end position="194"/>
    </location>
</feature>
<feature type="compositionally biased region" description="Pro residues" evidence="1">
    <location>
        <begin position="195"/>
        <end position="231"/>
    </location>
</feature>
<feature type="region of interest" description="Disordered" evidence="1">
    <location>
        <begin position="161"/>
        <end position="252"/>
    </location>
</feature>
<proteinExistence type="predicted"/>
<evidence type="ECO:0000256" key="1">
    <source>
        <dbReference type="SAM" id="MobiDB-lite"/>
    </source>
</evidence>
<keyword evidence="2" id="KW-0812">Transmembrane</keyword>
<evidence type="ECO:0000313" key="3">
    <source>
        <dbReference type="EMBL" id="MBS2552727.1"/>
    </source>
</evidence>
<evidence type="ECO:0000313" key="4">
    <source>
        <dbReference type="Proteomes" id="UP000730482"/>
    </source>
</evidence>
<reference evidence="3 4" key="1">
    <citation type="submission" date="2020-02" db="EMBL/GenBank/DDBJ databases">
        <title>Acidophilic actinobacteria isolated from forest soil.</title>
        <authorList>
            <person name="Golinska P."/>
        </authorList>
    </citation>
    <scope>NUCLEOTIDE SEQUENCE [LARGE SCALE GENOMIC DNA]</scope>
    <source>
        <strain evidence="3 4">NL8</strain>
    </source>
</reference>
<feature type="transmembrane region" description="Helical" evidence="2">
    <location>
        <begin position="65"/>
        <end position="92"/>
    </location>
</feature>
<dbReference type="Proteomes" id="UP000730482">
    <property type="component" value="Unassembled WGS sequence"/>
</dbReference>
<dbReference type="InterPro" id="IPR009200">
    <property type="entry name" value="DUF1269_membrane"/>
</dbReference>
<protein>
    <submittedName>
        <fullName evidence="3">DUF1269 domain-containing protein</fullName>
    </submittedName>
</protein>
<keyword evidence="2" id="KW-1133">Transmembrane helix</keyword>
<gene>
    <name evidence="3" type="ORF">KGQ19_38315</name>
</gene>
<organism evidence="3 4">
    <name type="scientific">Catenulispora pinistramenti</name>
    <dbReference type="NCBI Taxonomy" id="2705254"/>
    <lineage>
        <taxon>Bacteria</taxon>
        <taxon>Bacillati</taxon>
        <taxon>Actinomycetota</taxon>
        <taxon>Actinomycetes</taxon>
        <taxon>Catenulisporales</taxon>
        <taxon>Catenulisporaceae</taxon>
        <taxon>Catenulispora</taxon>
    </lineage>
</organism>
<evidence type="ECO:0000256" key="2">
    <source>
        <dbReference type="SAM" id="Phobius"/>
    </source>
</evidence>
<comment type="caution">
    <text evidence="3">The sequence shown here is derived from an EMBL/GenBank/DDBJ whole genome shotgun (WGS) entry which is preliminary data.</text>
</comment>
<keyword evidence="4" id="KW-1185">Reference proteome</keyword>